<keyword evidence="7" id="KW-0028">Amino-acid biosynthesis</keyword>
<dbReference type="InterPro" id="IPR000277">
    <property type="entry name" value="Cys/Met-Metab_PyrdxlP-dep_enz"/>
</dbReference>
<dbReference type="Proteomes" id="UP000449969">
    <property type="component" value="Unassembled WGS sequence"/>
</dbReference>
<dbReference type="InterPro" id="IPR006234">
    <property type="entry name" value="O-succ-hSer_sulfhydrylase"/>
</dbReference>
<evidence type="ECO:0000256" key="8">
    <source>
        <dbReference type="PIRSR" id="PIRSR001434-2"/>
    </source>
</evidence>
<dbReference type="HAMAP" id="MF_02056">
    <property type="entry name" value="MetZ"/>
    <property type="match status" value="1"/>
</dbReference>
<keyword evidence="7" id="KW-0486">Methionine biosynthesis</keyword>
<dbReference type="EC" id="2.5.1.-" evidence="7"/>
<dbReference type="GO" id="GO:0071268">
    <property type="term" value="P:homocysteine biosynthetic process"/>
    <property type="evidence" value="ECO:0007669"/>
    <property type="project" value="InterPro"/>
</dbReference>
<dbReference type="NCBIfam" id="TIGR01325">
    <property type="entry name" value="O_suc_HS_sulf"/>
    <property type="match status" value="1"/>
</dbReference>
<keyword evidence="3 7" id="KW-0808">Transferase</keyword>
<evidence type="ECO:0000256" key="9">
    <source>
        <dbReference type="RuleBase" id="RU362118"/>
    </source>
</evidence>
<comment type="similarity">
    <text evidence="5 7">Belongs to the trans-sulfuration enzymes family. MetZ subfamily.</text>
</comment>
<dbReference type="GO" id="GO:0016765">
    <property type="term" value="F:transferase activity, transferring alkyl or aryl (other than methyl) groups"/>
    <property type="evidence" value="ECO:0007669"/>
    <property type="project" value="UniProtKB-UniRule"/>
</dbReference>
<dbReference type="PANTHER" id="PTHR11808">
    <property type="entry name" value="TRANS-SULFURATION ENZYME FAMILY MEMBER"/>
    <property type="match status" value="1"/>
</dbReference>
<protein>
    <recommendedName>
        <fullName evidence="6 7">O-succinylhomoserine sulfhydrylase</fullName>
        <shortName evidence="7">OSH sulfhydrylase</shortName>
        <shortName evidence="7">OSHS sulfhydrylase</shortName>
        <ecNumber evidence="7">2.5.1.-</ecNumber>
    </recommendedName>
</protein>
<dbReference type="GO" id="GO:0030170">
    <property type="term" value="F:pyridoxal phosphate binding"/>
    <property type="evidence" value="ECO:0007669"/>
    <property type="project" value="UniProtKB-UniRule"/>
</dbReference>
<dbReference type="GO" id="GO:0005737">
    <property type="term" value="C:cytoplasm"/>
    <property type="evidence" value="ECO:0007669"/>
    <property type="project" value="TreeGrafter"/>
</dbReference>
<dbReference type="InterPro" id="IPR015421">
    <property type="entry name" value="PyrdxlP-dep_Trfase_major"/>
</dbReference>
<comment type="pathway">
    <text evidence="7">Amino-acid biosynthesis; L-methionine biosynthesis via de novo pathway; L-homocysteine from O-succinyl-L-homoserine: step 1/1.</text>
</comment>
<dbReference type="PIRSF" id="PIRSF001434">
    <property type="entry name" value="CGS"/>
    <property type="match status" value="1"/>
</dbReference>
<comment type="caution">
    <text evidence="10">The sequence shown here is derived from an EMBL/GenBank/DDBJ whole genome shotgun (WGS) entry which is preliminary data.</text>
</comment>
<dbReference type="AlphaFoldDB" id="A0A844TIL2"/>
<dbReference type="Gene3D" id="3.40.640.10">
    <property type="entry name" value="Type I PLP-dependent aspartate aminotransferase-like (Major domain)"/>
    <property type="match status" value="1"/>
</dbReference>
<organism evidence="10 11">
    <name type="scientific">Bradyrhizobium cajani</name>
    <dbReference type="NCBI Taxonomy" id="1928661"/>
    <lineage>
        <taxon>Bacteria</taxon>
        <taxon>Pseudomonadati</taxon>
        <taxon>Pseudomonadota</taxon>
        <taxon>Alphaproteobacteria</taxon>
        <taxon>Hyphomicrobiales</taxon>
        <taxon>Nitrobacteraceae</taxon>
        <taxon>Bradyrhizobium</taxon>
    </lineage>
</organism>
<dbReference type="InterPro" id="IPR015424">
    <property type="entry name" value="PyrdxlP-dep_Trfase"/>
</dbReference>
<gene>
    <name evidence="7" type="primary">metZ</name>
    <name evidence="10" type="ORF">GPL20_17670</name>
</gene>
<dbReference type="GO" id="GO:0071266">
    <property type="term" value="P:'de novo' L-methionine biosynthetic process"/>
    <property type="evidence" value="ECO:0007669"/>
    <property type="project" value="UniProtKB-UniRule"/>
</dbReference>
<evidence type="ECO:0000256" key="7">
    <source>
        <dbReference type="HAMAP-Rule" id="MF_02056"/>
    </source>
</evidence>
<dbReference type="Pfam" id="PF01053">
    <property type="entry name" value="Cys_Met_Meta_PP"/>
    <property type="match status" value="1"/>
</dbReference>
<evidence type="ECO:0000256" key="6">
    <source>
        <dbReference type="ARBA" id="ARBA00071157"/>
    </source>
</evidence>
<dbReference type="EMBL" id="WQNE01000013">
    <property type="protein sequence ID" value="MVT74841.1"/>
    <property type="molecule type" value="Genomic_DNA"/>
</dbReference>
<evidence type="ECO:0000313" key="10">
    <source>
        <dbReference type="EMBL" id="MVT74841.1"/>
    </source>
</evidence>
<dbReference type="InterPro" id="IPR015422">
    <property type="entry name" value="PyrdxlP-dep_Trfase_small"/>
</dbReference>
<dbReference type="OrthoDB" id="7316598at2"/>
<name>A0A844TIL2_9BRAD</name>
<evidence type="ECO:0000256" key="5">
    <source>
        <dbReference type="ARBA" id="ARBA00060995"/>
    </source>
</evidence>
<evidence type="ECO:0000256" key="3">
    <source>
        <dbReference type="ARBA" id="ARBA00022679"/>
    </source>
</evidence>
<feature type="modified residue" description="N6-(pyridoxal phosphate)lysine" evidence="7 8">
    <location>
        <position position="215"/>
    </location>
</feature>
<dbReference type="FunFam" id="3.40.640.10:FF:000035">
    <property type="entry name" value="O-succinylhomoserine sulfhydrylase"/>
    <property type="match status" value="1"/>
</dbReference>
<evidence type="ECO:0000313" key="11">
    <source>
        <dbReference type="Proteomes" id="UP000449969"/>
    </source>
</evidence>
<reference evidence="10 11" key="1">
    <citation type="submission" date="2019-12" db="EMBL/GenBank/DDBJ databases">
        <title>Draft genome sequences Bradyrhizobium cajani AMBPC1010, Bradyrhizobium pachyrhizi AMBPC1040 and Bradyrhizobium yuanmingense ALSPC3051, three plant growth promoting strains isolated from nodules of Cajanus cajan L. in Dominican Republic.</title>
        <authorList>
            <person name="Flores-Felix J.D."/>
            <person name="Araujo J."/>
            <person name="Diaz-Alcantara C."/>
            <person name="Gonzalez-Andres F."/>
            <person name="Velazquez E."/>
        </authorList>
    </citation>
    <scope>NUCLEOTIDE SEQUENCE [LARGE SCALE GENOMIC DNA]</scope>
    <source>
        <strain evidence="10 11">1010</strain>
    </source>
</reference>
<comment type="subunit">
    <text evidence="2 7">Homotetramer.</text>
</comment>
<evidence type="ECO:0000256" key="4">
    <source>
        <dbReference type="ARBA" id="ARBA00022898"/>
    </source>
</evidence>
<dbReference type="NCBIfam" id="NF005696">
    <property type="entry name" value="PRK07504.1"/>
    <property type="match status" value="1"/>
</dbReference>
<dbReference type="CDD" id="cd00614">
    <property type="entry name" value="CGS_like"/>
    <property type="match status" value="1"/>
</dbReference>
<dbReference type="UniPathway" id="UPA00051">
    <property type="reaction ID" value="UER00449"/>
</dbReference>
<evidence type="ECO:0000256" key="2">
    <source>
        <dbReference type="ARBA" id="ARBA00011881"/>
    </source>
</evidence>
<evidence type="ECO:0000256" key="1">
    <source>
        <dbReference type="ARBA" id="ARBA00001933"/>
    </source>
</evidence>
<keyword evidence="4 7" id="KW-0663">Pyridoxal phosphate</keyword>
<keyword evidence="11" id="KW-1185">Reference proteome</keyword>
<dbReference type="Gene3D" id="3.90.1150.10">
    <property type="entry name" value="Aspartate Aminotransferase, domain 1"/>
    <property type="match status" value="1"/>
</dbReference>
<comment type="catalytic activity">
    <reaction evidence="7">
        <text>O-succinyl-L-homoserine + hydrogen sulfide = L-homocysteine + succinate</text>
        <dbReference type="Rhea" id="RHEA:27826"/>
        <dbReference type="ChEBI" id="CHEBI:29919"/>
        <dbReference type="ChEBI" id="CHEBI:30031"/>
        <dbReference type="ChEBI" id="CHEBI:57661"/>
        <dbReference type="ChEBI" id="CHEBI:58199"/>
    </reaction>
</comment>
<comment type="cofactor">
    <cofactor evidence="1 7 9">
        <name>pyridoxal 5'-phosphate</name>
        <dbReference type="ChEBI" id="CHEBI:597326"/>
    </cofactor>
</comment>
<dbReference type="PANTHER" id="PTHR11808:SF80">
    <property type="entry name" value="CYSTATHIONINE GAMMA-LYASE"/>
    <property type="match status" value="1"/>
</dbReference>
<dbReference type="GO" id="GO:0016846">
    <property type="term" value="F:carbon-sulfur lyase activity"/>
    <property type="evidence" value="ECO:0007669"/>
    <property type="project" value="TreeGrafter"/>
</dbReference>
<dbReference type="FunFam" id="3.90.1150.10:FF:000033">
    <property type="entry name" value="Cystathionine gamma-synthase"/>
    <property type="match status" value="1"/>
</dbReference>
<accession>A0A844TIL2</accession>
<dbReference type="SUPFAM" id="SSF53383">
    <property type="entry name" value="PLP-dependent transferases"/>
    <property type="match status" value="1"/>
</dbReference>
<sequence>MSEVSMSKSPAPYRPETRLVHSGTLRSQYGETSEALFLTQGYVYNSAEECEARFKGEDPGFIYSRYSNPTIAMFERRMIELEGAEAARSAATGMAAVTTAILAPLKAGDHVVASRALFGSCLYVIQDLLPRYGIETTLVDGLDLDQWQRALRPNTKTFFLESPTNPTLDVLDIPGIAEIAHKGGARLVVDNVFATPIWQSPLALGADVVVYSATKHIDGQGRCLGGIILSSEAFIAEHIHNFMRQTGPSISPFNAWVLLKGLETLGVRVRAQTDTAAHIAEVLASHPKISRLVYPGRADHPQAALVKKQMRGGSTLVGFEVKGGKAAAFRVLNALKLAKISNNLGDAKSLVTHPATTTHQRLKPEDRAALGISEGFIRFSTGLEHADDLIEDLTAALEKA</sequence>
<proteinExistence type="inferred from homology"/>
<dbReference type="GO" id="GO:0019346">
    <property type="term" value="P:transsulfuration"/>
    <property type="evidence" value="ECO:0007669"/>
    <property type="project" value="InterPro"/>
</dbReference>
<comment type="function">
    <text evidence="7">Catalyzes the formation of L-homocysteine from O-succinyl-L-homoserine (OSHS) and hydrogen sulfide.</text>
</comment>